<dbReference type="InterPro" id="IPR028624">
    <property type="entry name" value="Tscrpt_elong_fac_GreA/B"/>
</dbReference>
<keyword evidence="5 9" id="KW-0238">DNA-binding</keyword>
<dbReference type="Gene3D" id="1.10.287.180">
    <property type="entry name" value="Transcription elongation factor, GreA/GreB, N-terminal domain"/>
    <property type="match status" value="1"/>
</dbReference>
<dbReference type="Gene3D" id="3.10.50.30">
    <property type="entry name" value="Transcription elongation factor, GreA/GreB, C-terminal domain"/>
    <property type="match status" value="1"/>
</dbReference>
<evidence type="ECO:0000256" key="5">
    <source>
        <dbReference type="ARBA" id="ARBA00023125"/>
    </source>
</evidence>
<comment type="function">
    <text evidence="7 9 10">Necessary for efficient RNA polymerase transcription elongation past template-encoded arresting sites. The arresting sites in DNA have the property of trapping a certain fraction of elongating RNA polymerases that pass through, resulting in locked ternary complexes. Cleavage of the nascent transcript by cleavage factors such as GreA or GreB allows the resumption of elongation from the new 3'terminus. GreA releases sequences of 2 to 3 nucleotides.</text>
</comment>
<dbReference type="PANTHER" id="PTHR30437">
    <property type="entry name" value="TRANSCRIPTION ELONGATION FACTOR GREA"/>
    <property type="match status" value="1"/>
</dbReference>
<evidence type="ECO:0000256" key="2">
    <source>
        <dbReference type="ARBA" id="ARBA00013729"/>
    </source>
</evidence>
<dbReference type="GO" id="GO:0003746">
    <property type="term" value="F:translation elongation factor activity"/>
    <property type="evidence" value="ECO:0007669"/>
    <property type="project" value="UniProtKB-KW"/>
</dbReference>
<dbReference type="FunFam" id="1.10.287.180:FF:000001">
    <property type="entry name" value="Transcription elongation factor GreA"/>
    <property type="match status" value="1"/>
</dbReference>
<organism evidence="13 14">
    <name type="scientific">Candidatus Borkfalkia excrementigallinarum</name>
    <dbReference type="NCBI Taxonomy" id="2838506"/>
    <lineage>
        <taxon>Bacteria</taxon>
        <taxon>Bacillati</taxon>
        <taxon>Bacillota</taxon>
        <taxon>Clostridia</taxon>
        <taxon>Christensenellales</taxon>
        <taxon>Christensenellaceae</taxon>
        <taxon>Candidatus Borkfalkia</taxon>
    </lineage>
</organism>
<keyword evidence="6 9" id="KW-0804">Transcription</keyword>
<protein>
    <recommendedName>
        <fullName evidence="2 9">Transcription elongation factor GreA</fullName>
    </recommendedName>
    <alternativeName>
        <fullName evidence="8 9">Transcript cleavage factor GreA</fullName>
    </alternativeName>
</protein>
<keyword evidence="3 9" id="KW-0805">Transcription regulation</keyword>
<feature type="domain" description="Transcription elongation factor GreA/GreB N-terminal" evidence="12">
    <location>
        <begin position="6"/>
        <end position="75"/>
    </location>
</feature>
<keyword evidence="4 9" id="KW-0175">Coiled coil</keyword>
<evidence type="ECO:0000256" key="4">
    <source>
        <dbReference type="ARBA" id="ARBA00023054"/>
    </source>
</evidence>
<dbReference type="PROSITE" id="PS00830">
    <property type="entry name" value="GREAB_2"/>
    <property type="match status" value="1"/>
</dbReference>
<evidence type="ECO:0000256" key="8">
    <source>
        <dbReference type="ARBA" id="ARBA00030776"/>
    </source>
</evidence>
<dbReference type="InterPro" id="IPR036805">
    <property type="entry name" value="Tscrpt_elong_fac_GreA/B_N_sf"/>
</dbReference>
<comment type="caution">
    <text evidence="13">The sequence shown here is derived from an EMBL/GenBank/DDBJ whole genome shotgun (WGS) entry which is preliminary data.</text>
</comment>
<dbReference type="NCBIfam" id="TIGR01462">
    <property type="entry name" value="greA"/>
    <property type="match status" value="1"/>
</dbReference>
<dbReference type="InterPro" id="IPR001437">
    <property type="entry name" value="Tscrpt_elong_fac_GreA/B_C"/>
</dbReference>
<evidence type="ECO:0000259" key="11">
    <source>
        <dbReference type="Pfam" id="PF01272"/>
    </source>
</evidence>
<dbReference type="PANTHER" id="PTHR30437:SF4">
    <property type="entry name" value="TRANSCRIPTION ELONGATION FACTOR GREA"/>
    <property type="match status" value="1"/>
</dbReference>
<dbReference type="PIRSF" id="PIRSF006092">
    <property type="entry name" value="GreA_GreB"/>
    <property type="match status" value="1"/>
</dbReference>
<keyword evidence="13" id="KW-0648">Protein biosynthesis</keyword>
<dbReference type="EMBL" id="DXCQ01000075">
    <property type="protein sequence ID" value="HIY97737.1"/>
    <property type="molecule type" value="Genomic_DNA"/>
</dbReference>
<comment type="similarity">
    <text evidence="1 9 10">Belongs to the GreA/GreB family.</text>
</comment>
<name>A0A9D1ZWX5_9FIRM</name>
<evidence type="ECO:0000256" key="3">
    <source>
        <dbReference type="ARBA" id="ARBA00023015"/>
    </source>
</evidence>
<gene>
    <name evidence="9 13" type="primary">greA</name>
    <name evidence="13" type="ORF">H9729_08605</name>
</gene>
<dbReference type="GO" id="GO:0070063">
    <property type="term" value="F:RNA polymerase binding"/>
    <property type="evidence" value="ECO:0007669"/>
    <property type="project" value="InterPro"/>
</dbReference>
<evidence type="ECO:0000256" key="10">
    <source>
        <dbReference type="RuleBase" id="RU000556"/>
    </source>
</evidence>
<dbReference type="NCBIfam" id="NF001263">
    <property type="entry name" value="PRK00226.1-4"/>
    <property type="match status" value="1"/>
</dbReference>
<dbReference type="GO" id="GO:0032784">
    <property type="term" value="P:regulation of DNA-templated transcription elongation"/>
    <property type="evidence" value="ECO:0007669"/>
    <property type="project" value="UniProtKB-UniRule"/>
</dbReference>
<dbReference type="Pfam" id="PF01272">
    <property type="entry name" value="GreA_GreB"/>
    <property type="match status" value="1"/>
</dbReference>
<evidence type="ECO:0000313" key="13">
    <source>
        <dbReference type="EMBL" id="HIY97737.1"/>
    </source>
</evidence>
<dbReference type="HAMAP" id="MF_00105">
    <property type="entry name" value="GreA_GreB"/>
    <property type="match status" value="1"/>
</dbReference>
<evidence type="ECO:0000256" key="9">
    <source>
        <dbReference type="HAMAP-Rule" id="MF_00105"/>
    </source>
</evidence>
<feature type="coiled-coil region" evidence="9">
    <location>
        <begin position="49"/>
        <end position="79"/>
    </location>
</feature>
<evidence type="ECO:0000256" key="1">
    <source>
        <dbReference type="ARBA" id="ARBA00008213"/>
    </source>
</evidence>
<evidence type="ECO:0000256" key="7">
    <source>
        <dbReference type="ARBA" id="ARBA00024916"/>
    </source>
</evidence>
<proteinExistence type="inferred from homology"/>
<dbReference type="InterPro" id="IPR018151">
    <property type="entry name" value="TF_GreA/GreB_CS"/>
</dbReference>
<dbReference type="AlphaFoldDB" id="A0A9D1ZWX5"/>
<dbReference type="InterPro" id="IPR023459">
    <property type="entry name" value="Tscrpt_elong_fac_GreA/B_fam"/>
</dbReference>
<evidence type="ECO:0000259" key="12">
    <source>
        <dbReference type="Pfam" id="PF03449"/>
    </source>
</evidence>
<dbReference type="InterPro" id="IPR036953">
    <property type="entry name" value="GreA/GreB_C_sf"/>
</dbReference>
<reference evidence="13" key="2">
    <citation type="submission" date="2021-04" db="EMBL/GenBank/DDBJ databases">
        <authorList>
            <person name="Gilroy R."/>
        </authorList>
    </citation>
    <scope>NUCLEOTIDE SEQUENCE</scope>
    <source>
        <strain evidence="13">1345</strain>
    </source>
</reference>
<sequence length="156" mass="17700">MAEEFIMTQKGYDEAVERLKYLQTEKKKEITERIKVARGFGDLSENAEYDAAKNEEALNESEIRELENMIKNAKIMEESTDNSKVHFGNTVTVYDYDLEEETTYTLMGSTEADLDKNIISIDSPFGAALVGARVGEKVTVHAPNGFDYEVEIKEIR</sequence>
<dbReference type="GO" id="GO:0003677">
    <property type="term" value="F:DNA binding"/>
    <property type="evidence" value="ECO:0007669"/>
    <property type="project" value="UniProtKB-UniRule"/>
</dbReference>
<evidence type="ECO:0000313" key="14">
    <source>
        <dbReference type="Proteomes" id="UP000886750"/>
    </source>
</evidence>
<dbReference type="Pfam" id="PF03449">
    <property type="entry name" value="GreA_GreB_N"/>
    <property type="match status" value="1"/>
</dbReference>
<feature type="domain" description="Transcription elongation factor GreA/GreB C-terminal" evidence="11">
    <location>
        <begin position="82"/>
        <end position="155"/>
    </location>
</feature>
<dbReference type="InterPro" id="IPR006359">
    <property type="entry name" value="Tscrpt_elong_fac_GreA"/>
</dbReference>
<evidence type="ECO:0000256" key="6">
    <source>
        <dbReference type="ARBA" id="ARBA00023163"/>
    </source>
</evidence>
<reference evidence="13" key="1">
    <citation type="journal article" date="2021" name="PeerJ">
        <title>Extensive microbial diversity within the chicken gut microbiome revealed by metagenomics and culture.</title>
        <authorList>
            <person name="Gilroy R."/>
            <person name="Ravi A."/>
            <person name="Getino M."/>
            <person name="Pursley I."/>
            <person name="Horton D.L."/>
            <person name="Alikhan N.F."/>
            <person name="Baker D."/>
            <person name="Gharbi K."/>
            <person name="Hall N."/>
            <person name="Watson M."/>
            <person name="Adriaenssens E.M."/>
            <person name="Foster-Nyarko E."/>
            <person name="Jarju S."/>
            <person name="Secka A."/>
            <person name="Antonio M."/>
            <person name="Oren A."/>
            <person name="Chaudhuri R.R."/>
            <person name="La Ragione R."/>
            <person name="Hildebrand F."/>
            <person name="Pallen M.J."/>
        </authorList>
    </citation>
    <scope>NUCLEOTIDE SEQUENCE</scope>
    <source>
        <strain evidence="13">1345</strain>
    </source>
</reference>
<dbReference type="SUPFAM" id="SSF54534">
    <property type="entry name" value="FKBP-like"/>
    <property type="match status" value="1"/>
</dbReference>
<dbReference type="Proteomes" id="UP000886750">
    <property type="component" value="Unassembled WGS sequence"/>
</dbReference>
<keyword evidence="13" id="KW-0251">Elongation factor</keyword>
<dbReference type="FunFam" id="3.10.50.30:FF:000001">
    <property type="entry name" value="Transcription elongation factor GreA"/>
    <property type="match status" value="1"/>
</dbReference>
<dbReference type="InterPro" id="IPR022691">
    <property type="entry name" value="Tscrpt_elong_fac_GreA/B_N"/>
</dbReference>
<dbReference type="SUPFAM" id="SSF46557">
    <property type="entry name" value="GreA transcript cleavage protein, N-terminal domain"/>
    <property type="match status" value="1"/>
</dbReference>
<dbReference type="GO" id="GO:0006354">
    <property type="term" value="P:DNA-templated transcription elongation"/>
    <property type="evidence" value="ECO:0007669"/>
    <property type="project" value="TreeGrafter"/>
</dbReference>
<accession>A0A9D1ZWX5</accession>